<dbReference type="EMBL" id="MHCJ01000003">
    <property type="protein sequence ID" value="OGY18731.1"/>
    <property type="molecule type" value="Genomic_DNA"/>
</dbReference>
<feature type="transmembrane region" description="Helical" evidence="1">
    <location>
        <begin position="14"/>
        <end position="33"/>
    </location>
</feature>
<organism evidence="2 3">
    <name type="scientific">Candidatus Chisholmbacteria bacterium RIFCSPHIGHO2_01_FULL_52_32</name>
    <dbReference type="NCBI Taxonomy" id="1797591"/>
    <lineage>
        <taxon>Bacteria</taxon>
        <taxon>Candidatus Chisholmiibacteriota</taxon>
    </lineage>
</organism>
<keyword evidence="1" id="KW-1133">Transmembrane helix</keyword>
<dbReference type="AlphaFoldDB" id="A0A1G1VTJ2"/>
<evidence type="ECO:0000313" key="3">
    <source>
        <dbReference type="Proteomes" id="UP000179233"/>
    </source>
</evidence>
<evidence type="ECO:0000313" key="2">
    <source>
        <dbReference type="EMBL" id="OGY18731.1"/>
    </source>
</evidence>
<name>A0A1G1VTJ2_9BACT</name>
<dbReference type="Proteomes" id="UP000179233">
    <property type="component" value="Unassembled WGS sequence"/>
</dbReference>
<protein>
    <submittedName>
        <fullName evidence="2">Uncharacterized protein</fullName>
    </submittedName>
</protein>
<proteinExistence type="predicted"/>
<evidence type="ECO:0000256" key="1">
    <source>
        <dbReference type="SAM" id="Phobius"/>
    </source>
</evidence>
<accession>A0A1G1VTJ2</accession>
<gene>
    <name evidence="2" type="ORF">A2786_04525</name>
</gene>
<comment type="caution">
    <text evidence="2">The sequence shown here is derived from an EMBL/GenBank/DDBJ whole genome shotgun (WGS) entry which is preliminary data.</text>
</comment>
<sequence length="110" mass="13156">MLSIAFLKPTKRELLLFLVIFLAIHVIEFYYLVGEVGAPKFLSYECKYSREVDEFVQQHPNIDFLPQCELKFTFVNLLLNLVIWYVVFMIGIRIITLLQQRMAQYNHPRR</sequence>
<reference evidence="2 3" key="1">
    <citation type="journal article" date="2016" name="Nat. Commun.">
        <title>Thousands of microbial genomes shed light on interconnected biogeochemical processes in an aquifer system.</title>
        <authorList>
            <person name="Anantharaman K."/>
            <person name="Brown C.T."/>
            <person name="Hug L.A."/>
            <person name="Sharon I."/>
            <person name="Castelle C.J."/>
            <person name="Probst A.J."/>
            <person name="Thomas B.C."/>
            <person name="Singh A."/>
            <person name="Wilkins M.J."/>
            <person name="Karaoz U."/>
            <person name="Brodie E.L."/>
            <person name="Williams K.H."/>
            <person name="Hubbard S.S."/>
            <person name="Banfield J.F."/>
        </authorList>
    </citation>
    <scope>NUCLEOTIDE SEQUENCE [LARGE SCALE GENOMIC DNA]</scope>
</reference>
<keyword evidence="1" id="KW-0472">Membrane</keyword>
<feature type="transmembrane region" description="Helical" evidence="1">
    <location>
        <begin position="74"/>
        <end position="95"/>
    </location>
</feature>
<keyword evidence="1" id="KW-0812">Transmembrane</keyword>